<evidence type="ECO:0000313" key="10">
    <source>
        <dbReference type="Proteomes" id="UP000595064"/>
    </source>
</evidence>
<dbReference type="RefSeq" id="WP_016454333.1">
    <property type="nucleotide sequence ID" value="NZ_AP025556.1"/>
</dbReference>
<dbReference type="Pfam" id="PF02561">
    <property type="entry name" value="FliS"/>
    <property type="match status" value="1"/>
</dbReference>
<evidence type="ECO:0000256" key="6">
    <source>
        <dbReference type="PIRNR" id="PIRNR039090"/>
    </source>
</evidence>
<evidence type="ECO:0000313" key="7">
    <source>
        <dbReference type="EMBL" id="QPS80297.1"/>
    </source>
</evidence>
<dbReference type="AlphaFoldDB" id="A0A1H3SXK7"/>
<dbReference type="EMBL" id="CP065748">
    <property type="protein sequence ID" value="QPS80297.1"/>
    <property type="molecule type" value="Genomic_DNA"/>
</dbReference>
<evidence type="ECO:0000256" key="1">
    <source>
        <dbReference type="ARBA" id="ARBA00004514"/>
    </source>
</evidence>
<dbReference type="GO" id="GO:0005829">
    <property type="term" value="C:cytosol"/>
    <property type="evidence" value="ECO:0007669"/>
    <property type="project" value="UniProtKB-SubCell"/>
</dbReference>
<sequence>MYTSLNRRAASAYAQVGVQSSVDGASPHQLIQLLFDALEKALNAAKGALQRGDIGEKGVQIGKAVRILEEGLKASVNPDEGGELAQNLISVYDYSITQLTLANLRNDAALLQSAQDVLAPIANGWRDIANTPAVAGT</sequence>
<dbReference type="PIRSF" id="PIRSF039090">
    <property type="entry name" value="Flis"/>
    <property type="match status" value="1"/>
</dbReference>
<reference evidence="8 9" key="1">
    <citation type="submission" date="2016-10" db="EMBL/GenBank/DDBJ databases">
        <authorList>
            <person name="de Groot N.N."/>
        </authorList>
    </citation>
    <scope>NUCLEOTIDE SEQUENCE [LARGE SCALE GENOMIC DNA]</scope>
    <source>
        <strain evidence="8 9">LMG 24775</strain>
    </source>
</reference>
<dbReference type="PANTHER" id="PTHR34773:SF1">
    <property type="entry name" value="FLAGELLAR SECRETION CHAPERONE FLIS"/>
    <property type="match status" value="1"/>
</dbReference>
<keyword evidence="10" id="KW-1185">Reference proteome</keyword>
<organism evidence="8 9">
    <name type="scientific">Delftia lacustris</name>
    <dbReference type="NCBI Taxonomy" id="558537"/>
    <lineage>
        <taxon>Bacteria</taxon>
        <taxon>Pseudomonadati</taxon>
        <taxon>Pseudomonadota</taxon>
        <taxon>Betaproteobacteria</taxon>
        <taxon>Burkholderiales</taxon>
        <taxon>Comamonadaceae</taxon>
        <taxon>Delftia</taxon>
    </lineage>
</organism>
<evidence type="ECO:0000256" key="2">
    <source>
        <dbReference type="ARBA" id="ARBA00008787"/>
    </source>
</evidence>
<dbReference type="EMBL" id="FNPE01000023">
    <property type="protein sequence ID" value="SDZ41829.1"/>
    <property type="molecule type" value="Genomic_DNA"/>
</dbReference>
<gene>
    <name evidence="7" type="primary">fliS</name>
    <name evidence="7" type="ORF">I6G47_25380</name>
    <name evidence="8" type="ORF">SAMN05421547_12341</name>
</gene>
<evidence type="ECO:0000256" key="3">
    <source>
        <dbReference type="ARBA" id="ARBA00022490"/>
    </source>
</evidence>
<dbReference type="GO" id="GO:0044780">
    <property type="term" value="P:bacterial-type flagellum assembly"/>
    <property type="evidence" value="ECO:0007669"/>
    <property type="project" value="InterPro"/>
</dbReference>
<keyword evidence="5" id="KW-0143">Chaperone</keyword>
<keyword evidence="8" id="KW-0969">Cilium</keyword>
<dbReference type="KEGG" id="dla:I6G47_25380"/>
<proteinExistence type="inferred from homology"/>
<evidence type="ECO:0000313" key="9">
    <source>
        <dbReference type="Proteomes" id="UP000183417"/>
    </source>
</evidence>
<dbReference type="CDD" id="cd16098">
    <property type="entry name" value="FliS"/>
    <property type="match status" value="1"/>
</dbReference>
<comment type="subcellular location">
    <subcellularLocation>
        <location evidence="1 6">Cytoplasm</location>
        <location evidence="1 6">Cytosol</location>
    </subcellularLocation>
</comment>
<evidence type="ECO:0000313" key="8">
    <source>
        <dbReference type="EMBL" id="SDZ41829.1"/>
    </source>
</evidence>
<keyword evidence="4 6" id="KW-1005">Bacterial flagellum biogenesis</keyword>
<keyword evidence="8" id="KW-0282">Flagellum</keyword>
<dbReference type="Gene3D" id="1.20.120.340">
    <property type="entry name" value="Flagellar protein FliS"/>
    <property type="match status" value="1"/>
</dbReference>
<evidence type="ECO:0000256" key="5">
    <source>
        <dbReference type="ARBA" id="ARBA00023186"/>
    </source>
</evidence>
<keyword evidence="8" id="KW-0966">Cell projection</keyword>
<dbReference type="GeneID" id="94689901"/>
<reference evidence="7 10" key="2">
    <citation type="submission" date="2020-12" db="EMBL/GenBank/DDBJ databases">
        <title>FDA dAtabase for Regulatory Grade micrObial Sequences (FDA-ARGOS): Supporting development and validation of Infectious Disease Dx tests.</title>
        <authorList>
            <person name="Sproer C."/>
            <person name="Gronow S."/>
            <person name="Severitt S."/>
            <person name="Schroder I."/>
            <person name="Tallon L."/>
            <person name="Sadzewicz L."/>
            <person name="Zhao X."/>
            <person name="Boylan J."/>
            <person name="Ott S."/>
            <person name="Bowen H."/>
            <person name="Vavikolanu K."/>
            <person name="Mehta A."/>
            <person name="Aluvathingal J."/>
            <person name="Nadendla S."/>
            <person name="Lowell S."/>
            <person name="Myers T."/>
            <person name="Yan Y."/>
            <person name="Sichtig H."/>
        </authorList>
    </citation>
    <scope>NUCLEOTIDE SEQUENCE [LARGE SCALE GENOMIC DNA]</scope>
    <source>
        <strain evidence="7 10">FDAARGOS_890</strain>
    </source>
</reference>
<dbReference type="Proteomes" id="UP000183417">
    <property type="component" value="Unassembled WGS sequence"/>
</dbReference>
<dbReference type="InterPro" id="IPR003713">
    <property type="entry name" value="FliS"/>
</dbReference>
<accession>A0A1H3SXK7</accession>
<dbReference type="Proteomes" id="UP000595064">
    <property type="component" value="Chromosome"/>
</dbReference>
<comment type="similarity">
    <text evidence="2 6">Belongs to the FliS family.</text>
</comment>
<dbReference type="NCBIfam" id="TIGR00208">
    <property type="entry name" value="fliS"/>
    <property type="match status" value="1"/>
</dbReference>
<dbReference type="SUPFAM" id="SSF101116">
    <property type="entry name" value="Flagellar export chaperone FliS"/>
    <property type="match status" value="1"/>
</dbReference>
<keyword evidence="3 6" id="KW-0963">Cytoplasm</keyword>
<dbReference type="InterPro" id="IPR036584">
    <property type="entry name" value="FliS_sf"/>
</dbReference>
<name>A0A1H3SXK7_9BURK</name>
<protein>
    <recommendedName>
        <fullName evidence="6">Flagellar secretion chaperone FliS</fullName>
    </recommendedName>
</protein>
<dbReference type="GO" id="GO:0071973">
    <property type="term" value="P:bacterial-type flagellum-dependent cell motility"/>
    <property type="evidence" value="ECO:0007669"/>
    <property type="project" value="TreeGrafter"/>
</dbReference>
<dbReference type="PANTHER" id="PTHR34773">
    <property type="entry name" value="FLAGELLAR SECRETION CHAPERONE FLIS"/>
    <property type="match status" value="1"/>
</dbReference>
<evidence type="ECO:0000256" key="4">
    <source>
        <dbReference type="ARBA" id="ARBA00022795"/>
    </source>
</evidence>